<evidence type="ECO:0000256" key="2">
    <source>
        <dbReference type="SAM" id="Phobius"/>
    </source>
</evidence>
<keyword evidence="2" id="KW-1133">Transmembrane helix</keyword>
<dbReference type="EMBL" id="CACVAU010000001">
    <property type="protein sequence ID" value="CAA6800398.1"/>
    <property type="molecule type" value="Genomic_DNA"/>
</dbReference>
<sequence length="285" mass="33716">MTALIVKMTFWLLAAMALGLIVAWLLSRIVYQKRQREVEDSLSAVIVERNNMIDKLEKNFRHEKIMFEKVSDDLNDLEKAHAQRVSELTILKNRLNTANTKKDETLKLKEKYSSLLMENQAFQKVEHKRLKELEDFEKVLLRAEDKLVEQEREHAVHTRNLDENIEKLLEQNRIQEEHHRLEQKNIAELEESLKLYQADSQEAEFIISKDQFVQIEAQLETYQKEITFLKTENNALRAKLKPNALILIPDEKSLEHKVTELERKESDDSSMLEVFRETYKKITKA</sequence>
<accession>A0A6S6SBP1</accession>
<feature type="transmembrane region" description="Helical" evidence="2">
    <location>
        <begin position="6"/>
        <end position="26"/>
    </location>
</feature>
<organism evidence="3">
    <name type="scientific">uncultured Sulfurovum sp</name>
    <dbReference type="NCBI Taxonomy" id="269237"/>
    <lineage>
        <taxon>Bacteria</taxon>
        <taxon>Pseudomonadati</taxon>
        <taxon>Campylobacterota</taxon>
        <taxon>Epsilonproteobacteria</taxon>
        <taxon>Campylobacterales</taxon>
        <taxon>Sulfurovaceae</taxon>
        <taxon>Sulfurovum</taxon>
        <taxon>environmental samples</taxon>
    </lineage>
</organism>
<gene>
    <name evidence="3" type="ORF">HELGO_WM9909</name>
</gene>
<protein>
    <submittedName>
        <fullName evidence="3">Uncharacterized protein</fullName>
    </submittedName>
</protein>
<evidence type="ECO:0000256" key="1">
    <source>
        <dbReference type="SAM" id="Coils"/>
    </source>
</evidence>
<keyword evidence="1" id="KW-0175">Coiled coil</keyword>
<feature type="coiled-coil region" evidence="1">
    <location>
        <begin position="133"/>
        <end position="239"/>
    </location>
</feature>
<keyword evidence="2" id="KW-0812">Transmembrane</keyword>
<reference evidence="3" key="1">
    <citation type="submission" date="2020-01" db="EMBL/GenBank/DDBJ databases">
        <authorList>
            <person name="Meier V. D."/>
            <person name="Meier V D."/>
        </authorList>
    </citation>
    <scope>NUCLEOTIDE SEQUENCE</scope>
    <source>
        <strain evidence="3">HLG_WM_MAG_05</strain>
    </source>
</reference>
<name>A0A6S6SBP1_9BACT</name>
<keyword evidence="2" id="KW-0472">Membrane</keyword>
<dbReference type="AlphaFoldDB" id="A0A6S6SBP1"/>
<proteinExistence type="predicted"/>
<evidence type="ECO:0000313" key="3">
    <source>
        <dbReference type="EMBL" id="CAA6800398.1"/>
    </source>
</evidence>